<dbReference type="RefSeq" id="WP_157988540.1">
    <property type="nucleotide sequence ID" value="NZ_LR217715.1"/>
</dbReference>
<comment type="similarity">
    <text evidence="1 10">Belongs to the GHMP kinase family. IspE subfamily.</text>
</comment>
<reference evidence="13 14" key="1">
    <citation type="submission" date="2019-02" db="EMBL/GenBank/DDBJ databases">
        <authorList>
            <person name="Manzano-Marin A."/>
            <person name="Manzano-Marin A."/>
        </authorList>
    </citation>
    <scope>NUCLEOTIDE SEQUENCE [LARGE SCALE GENOMIC DNA]</scope>
    <source>
        <strain evidence="13 14">ErCikochiana</strain>
    </source>
</reference>
<gene>
    <name evidence="10 13" type="primary">ispE</name>
    <name evidence="13" type="ORF">ERCIKOCA2762_407</name>
</gene>
<evidence type="ECO:0000256" key="3">
    <source>
        <dbReference type="ARBA" id="ARBA00017473"/>
    </source>
</evidence>
<dbReference type="PANTHER" id="PTHR43527">
    <property type="entry name" value="4-DIPHOSPHOCYTIDYL-2-C-METHYL-D-ERYTHRITOL KINASE, CHLOROPLASTIC"/>
    <property type="match status" value="1"/>
</dbReference>
<dbReference type="HAMAP" id="MF_00061">
    <property type="entry name" value="IspE"/>
    <property type="match status" value="1"/>
</dbReference>
<dbReference type="InterPro" id="IPR006204">
    <property type="entry name" value="GHMP_kinase_N_dom"/>
</dbReference>
<dbReference type="UniPathway" id="UPA00056">
    <property type="reaction ID" value="UER00094"/>
</dbReference>
<dbReference type="EMBL" id="LR217715">
    <property type="protein sequence ID" value="VFP83170.1"/>
    <property type="molecule type" value="Genomic_DNA"/>
</dbReference>
<dbReference type="InterPro" id="IPR020568">
    <property type="entry name" value="Ribosomal_Su5_D2-typ_SF"/>
</dbReference>
<evidence type="ECO:0000256" key="4">
    <source>
        <dbReference type="ARBA" id="ARBA00022679"/>
    </source>
</evidence>
<dbReference type="Pfam" id="PF08544">
    <property type="entry name" value="GHMP_kinases_C"/>
    <property type="match status" value="1"/>
</dbReference>
<dbReference type="AlphaFoldDB" id="A0A451DA30"/>
<dbReference type="GO" id="GO:0019288">
    <property type="term" value="P:isopentenyl diphosphate biosynthetic process, methylerythritol 4-phosphate pathway"/>
    <property type="evidence" value="ECO:0007669"/>
    <property type="project" value="UniProtKB-UniRule"/>
</dbReference>
<dbReference type="NCBIfam" id="TIGR00154">
    <property type="entry name" value="ispE"/>
    <property type="match status" value="1"/>
</dbReference>
<keyword evidence="4 10" id="KW-0808">Transferase</keyword>
<evidence type="ECO:0000313" key="13">
    <source>
        <dbReference type="EMBL" id="VFP83170.1"/>
    </source>
</evidence>
<evidence type="ECO:0000313" key="14">
    <source>
        <dbReference type="Proteomes" id="UP000294368"/>
    </source>
</evidence>
<dbReference type="SUPFAM" id="SSF55060">
    <property type="entry name" value="GHMP Kinase, C-terminal domain"/>
    <property type="match status" value="1"/>
</dbReference>
<dbReference type="Gene3D" id="3.30.230.10">
    <property type="match status" value="1"/>
</dbReference>
<evidence type="ECO:0000256" key="9">
    <source>
        <dbReference type="ARBA" id="ARBA00032554"/>
    </source>
</evidence>
<feature type="active site" evidence="10">
    <location>
        <position position="141"/>
    </location>
</feature>
<dbReference type="GO" id="GO:0005524">
    <property type="term" value="F:ATP binding"/>
    <property type="evidence" value="ECO:0007669"/>
    <property type="project" value="UniProtKB-UniRule"/>
</dbReference>
<dbReference type="Proteomes" id="UP000294368">
    <property type="component" value="Chromosome"/>
</dbReference>
<dbReference type="InterPro" id="IPR036554">
    <property type="entry name" value="GHMP_kinase_C_sf"/>
</dbReference>
<name>A0A451DA30_9GAMM</name>
<feature type="binding site" evidence="10">
    <location>
        <begin position="99"/>
        <end position="109"/>
    </location>
    <ligand>
        <name>ATP</name>
        <dbReference type="ChEBI" id="CHEBI:30616"/>
    </ligand>
</feature>
<dbReference type="GO" id="GO:0050515">
    <property type="term" value="F:4-(cytidine 5'-diphospho)-2-C-methyl-D-erythritol kinase activity"/>
    <property type="evidence" value="ECO:0007669"/>
    <property type="project" value="UniProtKB-UniRule"/>
</dbReference>
<accession>A0A451DA30</accession>
<protein>
    <recommendedName>
        <fullName evidence="3 10">4-diphosphocytidyl-2-C-methyl-D-erythritol kinase</fullName>
        <shortName evidence="10">CMK</shortName>
        <ecNumber evidence="2 10">2.7.1.148</ecNumber>
    </recommendedName>
    <alternativeName>
        <fullName evidence="9 10">4-(cytidine-5'-diphospho)-2-C-methyl-D-erythritol kinase</fullName>
    </alternativeName>
</protein>
<dbReference type="Pfam" id="PF00288">
    <property type="entry name" value="GHMP_kinases_N"/>
    <property type="match status" value="1"/>
</dbReference>
<evidence type="ECO:0000256" key="10">
    <source>
        <dbReference type="HAMAP-Rule" id="MF_00061"/>
    </source>
</evidence>
<evidence type="ECO:0000256" key="6">
    <source>
        <dbReference type="ARBA" id="ARBA00022777"/>
    </source>
</evidence>
<dbReference type="InterPro" id="IPR013750">
    <property type="entry name" value="GHMP_kinase_C_dom"/>
</dbReference>
<feature type="domain" description="GHMP kinase N-terminal" evidence="11">
    <location>
        <begin position="65"/>
        <end position="148"/>
    </location>
</feature>
<dbReference type="PIRSF" id="PIRSF010376">
    <property type="entry name" value="IspE"/>
    <property type="match status" value="1"/>
</dbReference>
<proteinExistence type="inferred from homology"/>
<evidence type="ECO:0000256" key="7">
    <source>
        <dbReference type="ARBA" id="ARBA00022840"/>
    </source>
</evidence>
<keyword evidence="8 10" id="KW-0414">Isoprene biosynthesis</keyword>
<comment type="function">
    <text evidence="10">Catalyzes the phosphorylation of the position 2 hydroxy group of 4-diphosphocytidyl-2C-methyl-D-erythritol.</text>
</comment>
<organism evidence="13 14">
    <name type="scientific">Candidatus Erwinia haradaeae</name>
    <dbReference type="NCBI Taxonomy" id="1922217"/>
    <lineage>
        <taxon>Bacteria</taxon>
        <taxon>Pseudomonadati</taxon>
        <taxon>Pseudomonadota</taxon>
        <taxon>Gammaproteobacteria</taxon>
        <taxon>Enterobacterales</taxon>
        <taxon>Erwiniaceae</taxon>
        <taxon>Erwinia</taxon>
    </lineage>
</organism>
<feature type="domain" description="GHMP kinase C-terminal" evidence="12">
    <location>
        <begin position="205"/>
        <end position="265"/>
    </location>
</feature>
<keyword evidence="5 10" id="KW-0547">Nucleotide-binding</keyword>
<dbReference type="GO" id="GO:0016114">
    <property type="term" value="P:terpenoid biosynthetic process"/>
    <property type="evidence" value="ECO:0007669"/>
    <property type="project" value="UniProtKB-UniRule"/>
</dbReference>
<evidence type="ECO:0000256" key="5">
    <source>
        <dbReference type="ARBA" id="ARBA00022741"/>
    </source>
</evidence>
<sequence>MITKWPAPAKLNLFLYITGRRPDGYHDLQTLFQLLEYGDTLTIEHNRSGDLQLLTPLPDVTEDQNLIMRAAKILRDQAKLRGTLPDKAGAIFQLEKRLPIGGGLGGGSSNAATALVALNYLWGARFTTAQLAALGLQLGSDIPFFIYGSSALAEGVGELLTPIALNEKWYLVVYPGISISTDQVFKDPLLTRNTPYRYMKDLLLNRFMNDCECVVRNIFHEVEWLISVLNPYTLPRLTGTGSCVFAEFYTESAARSILEKLPTEFQGFVARGLNISPLYHILREYRSQ</sequence>
<comment type="catalytic activity">
    <reaction evidence="10">
        <text>4-CDP-2-C-methyl-D-erythritol + ATP = 4-CDP-2-C-methyl-D-erythritol 2-phosphate + ADP + H(+)</text>
        <dbReference type="Rhea" id="RHEA:18437"/>
        <dbReference type="ChEBI" id="CHEBI:15378"/>
        <dbReference type="ChEBI" id="CHEBI:30616"/>
        <dbReference type="ChEBI" id="CHEBI:57823"/>
        <dbReference type="ChEBI" id="CHEBI:57919"/>
        <dbReference type="ChEBI" id="CHEBI:456216"/>
        <dbReference type="EC" id="2.7.1.148"/>
    </reaction>
</comment>
<evidence type="ECO:0000256" key="2">
    <source>
        <dbReference type="ARBA" id="ARBA00012052"/>
    </source>
</evidence>
<dbReference type="Gene3D" id="3.30.70.890">
    <property type="entry name" value="GHMP kinase, C-terminal domain"/>
    <property type="match status" value="1"/>
</dbReference>
<keyword evidence="6 10" id="KW-0418">Kinase</keyword>
<dbReference type="InterPro" id="IPR014721">
    <property type="entry name" value="Ribsml_uS5_D2-typ_fold_subgr"/>
</dbReference>
<keyword evidence="7 10" id="KW-0067">ATP-binding</keyword>
<comment type="pathway">
    <text evidence="10">Isoprenoid biosynthesis; isopentenyl diphosphate biosynthesis via DXP pathway; isopentenyl diphosphate from 1-deoxy-D-xylulose 5-phosphate: step 3/6.</text>
</comment>
<evidence type="ECO:0000256" key="8">
    <source>
        <dbReference type="ARBA" id="ARBA00023229"/>
    </source>
</evidence>
<evidence type="ECO:0000259" key="12">
    <source>
        <dbReference type="Pfam" id="PF08544"/>
    </source>
</evidence>
<dbReference type="InterPro" id="IPR004424">
    <property type="entry name" value="IspE"/>
</dbReference>
<comment type="subunit">
    <text evidence="10">Homodimer.</text>
</comment>
<feature type="active site" evidence="10">
    <location>
        <position position="10"/>
    </location>
</feature>
<evidence type="ECO:0000259" key="11">
    <source>
        <dbReference type="Pfam" id="PF00288"/>
    </source>
</evidence>
<dbReference type="OrthoDB" id="9809438at2"/>
<dbReference type="EC" id="2.7.1.148" evidence="2 10"/>
<dbReference type="SUPFAM" id="SSF54211">
    <property type="entry name" value="Ribosomal protein S5 domain 2-like"/>
    <property type="match status" value="1"/>
</dbReference>
<evidence type="ECO:0000256" key="1">
    <source>
        <dbReference type="ARBA" id="ARBA00009684"/>
    </source>
</evidence>
<dbReference type="PANTHER" id="PTHR43527:SF2">
    <property type="entry name" value="4-DIPHOSPHOCYTIDYL-2-C-METHYL-D-ERYTHRITOL KINASE, CHLOROPLASTIC"/>
    <property type="match status" value="1"/>
</dbReference>